<evidence type="ECO:0000256" key="1">
    <source>
        <dbReference type="SAM" id="Coils"/>
    </source>
</evidence>
<feature type="coiled-coil region" evidence="1">
    <location>
        <begin position="72"/>
        <end position="106"/>
    </location>
</feature>
<protein>
    <submittedName>
        <fullName evidence="2">Uncharacterized protein</fullName>
    </submittedName>
</protein>
<reference evidence="2 3" key="1">
    <citation type="submission" date="2009-10" db="EMBL/GenBank/DDBJ databases">
        <title>Complete sequence of chromosome of Ammonifex degensii KC4.</title>
        <authorList>
            <consortium name="US DOE Joint Genome Institute"/>
            <person name="Kerfeld C."/>
            <person name="Goodner B."/>
            <person name="Huber H."/>
            <person name="Stetter K."/>
            <person name="Lucas S."/>
            <person name="Copeland A."/>
            <person name="Lapidus A."/>
            <person name="Glavina del Rio T."/>
            <person name="Dalin E."/>
            <person name="Tice H."/>
            <person name="Bruce D."/>
            <person name="Goodwin L."/>
            <person name="Pitluck S."/>
            <person name="Saunders E."/>
            <person name="Brettin T."/>
            <person name="Detter J.C."/>
            <person name="Han C."/>
            <person name="Larimer F."/>
            <person name="Land M."/>
            <person name="Hauser L."/>
            <person name="Kyrpides N."/>
            <person name="Ovchinnikova G."/>
            <person name="Richardson P."/>
        </authorList>
    </citation>
    <scope>NUCLEOTIDE SEQUENCE [LARGE SCALE GENOMIC DNA]</scope>
    <source>
        <strain evidence="3">DSM 10501 / KC4</strain>
    </source>
</reference>
<accession>C9R7L7</accession>
<dbReference type="Proteomes" id="UP000002620">
    <property type="component" value="Chromosome"/>
</dbReference>
<dbReference type="HOGENOM" id="CLU_1275491_0_0_9"/>
<dbReference type="OrthoDB" id="1728802at2"/>
<name>C9R7L7_AMMDK</name>
<gene>
    <name evidence="2" type="ordered locus">Adeg_1183</name>
</gene>
<dbReference type="KEGG" id="adg:Adeg_1183"/>
<keyword evidence="1" id="KW-0175">Coiled coil</keyword>
<evidence type="ECO:0000313" key="2">
    <source>
        <dbReference type="EMBL" id="ACX52296.1"/>
    </source>
</evidence>
<dbReference type="STRING" id="429009.Adeg_1183"/>
<keyword evidence="3" id="KW-1185">Reference proteome</keyword>
<dbReference type="AlphaFoldDB" id="C9R7L7"/>
<dbReference type="RefSeq" id="WP_015739173.1">
    <property type="nucleotide sequence ID" value="NC_013385.1"/>
</dbReference>
<evidence type="ECO:0000313" key="3">
    <source>
        <dbReference type="Proteomes" id="UP000002620"/>
    </source>
</evidence>
<organism evidence="2 3">
    <name type="scientific">Ammonifex degensii (strain DSM 10501 / KC4)</name>
    <dbReference type="NCBI Taxonomy" id="429009"/>
    <lineage>
        <taxon>Bacteria</taxon>
        <taxon>Bacillati</taxon>
        <taxon>Bacillota</taxon>
        <taxon>Clostridia</taxon>
        <taxon>Thermoanaerobacterales</taxon>
        <taxon>Thermoanaerobacteraceae</taxon>
        <taxon>Ammonifex</taxon>
    </lineage>
</organism>
<dbReference type="EMBL" id="CP001785">
    <property type="protein sequence ID" value="ACX52296.1"/>
    <property type="molecule type" value="Genomic_DNA"/>
</dbReference>
<proteinExistence type="predicted"/>
<sequence length="215" mass="23848">MLKGLIAEALTLPEELEKFLLEAGEVKARLAKVEEARKAREIEALKHAASNGKNEAERKAAMASFLASDPEYQHLSQEERRAKARLQELEAAVEVVKARVKLTRELLHLAAKAIEANHKEALEAFGLEVTEPRQEAKKNGVWEADWTWVRGEVTGVERGKKEGVVKVRITTPEGNEREVYANNSLADKFKAKLGEKVAVKAKKLDSGNYLAVAVD</sequence>